<sequence length="203" mass="23740">MSKNPAEFEEITADEIEQQKEIEQKINEINKKLAHFQAISGSSSPMPSAGDQANMLENQEMPQELQEMDPEELPAIDRRGNIVYSNKILRENYYNQWPLIRYFELPYCANSIYQKVKFWTVMSLAGAYAWQAKRSVEARTGLMGVRMLPLFKNYLYIFGIGVSFSILESICFEDYCDVNSYHYQDDMDRKSMAQKIKSQFKKY</sequence>
<organism evidence="1 2">
    <name type="scientific">Pseudocohnilembus persalinus</name>
    <name type="common">Ciliate</name>
    <dbReference type="NCBI Taxonomy" id="266149"/>
    <lineage>
        <taxon>Eukaryota</taxon>
        <taxon>Sar</taxon>
        <taxon>Alveolata</taxon>
        <taxon>Ciliophora</taxon>
        <taxon>Intramacronucleata</taxon>
        <taxon>Oligohymenophorea</taxon>
        <taxon>Scuticociliatia</taxon>
        <taxon>Philasterida</taxon>
        <taxon>Pseudocohnilembidae</taxon>
        <taxon>Pseudocohnilembus</taxon>
    </lineage>
</organism>
<comment type="caution">
    <text evidence="1">The sequence shown here is derived from an EMBL/GenBank/DDBJ whole genome shotgun (WGS) entry which is preliminary data.</text>
</comment>
<dbReference type="OrthoDB" id="300791at2759"/>
<evidence type="ECO:0000313" key="2">
    <source>
        <dbReference type="Proteomes" id="UP000054937"/>
    </source>
</evidence>
<reference evidence="1 2" key="1">
    <citation type="journal article" date="2015" name="Sci. Rep.">
        <title>Genome of the facultative scuticociliatosis pathogen Pseudocohnilembus persalinus provides insight into its virulence through horizontal gene transfer.</title>
        <authorList>
            <person name="Xiong J."/>
            <person name="Wang G."/>
            <person name="Cheng J."/>
            <person name="Tian M."/>
            <person name="Pan X."/>
            <person name="Warren A."/>
            <person name="Jiang C."/>
            <person name="Yuan D."/>
            <person name="Miao W."/>
        </authorList>
    </citation>
    <scope>NUCLEOTIDE SEQUENCE [LARGE SCALE GENOMIC DNA]</scope>
    <source>
        <strain evidence="1">36N120E</strain>
    </source>
</reference>
<dbReference type="Proteomes" id="UP000054937">
    <property type="component" value="Unassembled WGS sequence"/>
</dbReference>
<keyword evidence="2" id="KW-1185">Reference proteome</keyword>
<accession>A0A0V0QXY5</accession>
<name>A0A0V0QXY5_PSEPJ</name>
<dbReference type="AlphaFoldDB" id="A0A0V0QXY5"/>
<evidence type="ECO:0000313" key="1">
    <source>
        <dbReference type="EMBL" id="KRX07060.1"/>
    </source>
</evidence>
<dbReference type="OMA" id="SWGVFFV"/>
<proteinExistence type="predicted"/>
<gene>
    <name evidence="1" type="ORF">PPERSA_08737</name>
</gene>
<protein>
    <submittedName>
        <fullName evidence="1">Uncharacterized protein</fullName>
    </submittedName>
</protein>
<dbReference type="InParanoid" id="A0A0V0QXY5"/>
<dbReference type="EMBL" id="LDAU01000089">
    <property type="protein sequence ID" value="KRX07060.1"/>
    <property type="molecule type" value="Genomic_DNA"/>
</dbReference>